<evidence type="ECO:0000313" key="12">
    <source>
        <dbReference type="EMBL" id="RHZ41778.1"/>
    </source>
</evidence>
<evidence type="ECO:0000259" key="10">
    <source>
        <dbReference type="PROSITE" id="PS50868"/>
    </source>
</evidence>
<dbReference type="PROSITE" id="PS50868">
    <property type="entry name" value="POST_SET"/>
    <property type="match status" value="1"/>
</dbReference>
<dbReference type="GO" id="GO:0042054">
    <property type="term" value="F:histone methyltransferase activity"/>
    <property type="evidence" value="ECO:0007669"/>
    <property type="project" value="InterPro"/>
</dbReference>
<dbReference type="GO" id="GO:0005694">
    <property type="term" value="C:chromosome"/>
    <property type="evidence" value="ECO:0007669"/>
    <property type="project" value="UniProtKB-SubCell"/>
</dbReference>
<dbReference type="VEuPathDB" id="FungiDB:H257_00087"/>
<evidence type="ECO:0000313" key="13">
    <source>
        <dbReference type="Proteomes" id="UP000266196"/>
    </source>
</evidence>
<dbReference type="GO" id="GO:0005634">
    <property type="term" value="C:nucleus"/>
    <property type="evidence" value="ECO:0007669"/>
    <property type="project" value="UniProtKB-SubCell"/>
</dbReference>
<feature type="domain" description="AWS" evidence="11">
    <location>
        <begin position="40"/>
        <end position="91"/>
    </location>
</feature>
<feature type="region of interest" description="Disordered" evidence="8">
    <location>
        <begin position="293"/>
        <end position="359"/>
    </location>
</feature>
<evidence type="ECO:0008006" key="14">
    <source>
        <dbReference type="Google" id="ProtNLM"/>
    </source>
</evidence>
<gene>
    <name evidence="12" type="ORF">DYB31_000683</name>
</gene>
<keyword evidence="6" id="KW-0949">S-adenosyl-L-methionine</keyword>
<dbReference type="InterPro" id="IPR003616">
    <property type="entry name" value="Post-SET_dom"/>
</dbReference>
<sequence length="542" mass="60033">MTLGSSSSHGMSMEAVASARGFELLTRCVYVPPLMQPSVTEAEPCFCSSTDSSEVACHDTECINYATYVECPLDRCPTGRGCRNQRLQRPDLFPHLEPFQTEFKGYGVRTTERVRALDPVGEYVGEIIGQKELLRRTNGLGRMETNFYYIQMSNGVYIDARHRGGFTRFVNHSCNPNCKAEKWTVGGETRLLVFALRELAPGDEITFDYQWTLLGRQRIKCFCGESVCKGFIGGDVEKNPTDTPDGVFQDPTDADTVDEYLVGRTLRLFNPSSGDGSHSFSIVLVKSYDPNTREHTVVDAPPSMDQTSTSPPSTQRRRRRPTNRFDKDDSSSDGCNSNSSSDDDTISHRGGGRDEVDGTTMRQVSLSTLQWQLYIDLRGLSADDVQKAVFSIPKLLLKGLSPEVNATMLRRLLGSHANTVVAIDLFFLDTSNFGHIGWALLELSDPIVFEKMRSRFDNKPFVGNTVVRSFRATDQGISSFYRVKETTIRRKHLVSTTDPKGTSSRPSSATGTRPPPPPPSLSSQLVAPAPASSGGRQQPHHE</sequence>
<feature type="compositionally biased region" description="Low complexity" evidence="8">
    <location>
        <begin position="301"/>
        <end position="314"/>
    </location>
</feature>
<feature type="compositionally biased region" description="Low complexity" evidence="8">
    <location>
        <begin position="503"/>
        <end position="512"/>
    </location>
</feature>
<evidence type="ECO:0000256" key="1">
    <source>
        <dbReference type="ARBA" id="ARBA00004123"/>
    </source>
</evidence>
<keyword evidence="3" id="KW-0158">Chromosome</keyword>
<keyword evidence="5" id="KW-0808">Transferase</keyword>
<keyword evidence="4" id="KW-0489">Methyltransferase</keyword>
<evidence type="ECO:0000256" key="7">
    <source>
        <dbReference type="ARBA" id="ARBA00023242"/>
    </source>
</evidence>
<dbReference type="InterPro" id="IPR046341">
    <property type="entry name" value="SET_dom_sf"/>
</dbReference>
<evidence type="ECO:0000256" key="8">
    <source>
        <dbReference type="SAM" id="MobiDB-lite"/>
    </source>
</evidence>
<evidence type="ECO:0000259" key="9">
    <source>
        <dbReference type="PROSITE" id="PS50280"/>
    </source>
</evidence>
<dbReference type="SUPFAM" id="SSF82199">
    <property type="entry name" value="SET domain"/>
    <property type="match status" value="1"/>
</dbReference>
<accession>A0A397G474</accession>
<evidence type="ECO:0000256" key="2">
    <source>
        <dbReference type="ARBA" id="ARBA00004286"/>
    </source>
</evidence>
<evidence type="ECO:0000256" key="3">
    <source>
        <dbReference type="ARBA" id="ARBA00022454"/>
    </source>
</evidence>
<dbReference type="InterPro" id="IPR050777">
    <property type="entry name" value="SET2_Histone-Lys_MeTrsfase"/>
</dbReference>
<dbReference type="PROSITE" id="PS50280">
    <property type="entry name" value="SET"/>
    <property type="match status" value="1"/>
</dbReference>
<dbReference type="Pfam" id="PF17907">
    <property type="entry name" value="AWS"/>
    <property type="match status" value="1"/>
</dbReference>
<keyword evidence="7" id="KW-0539">Nucleus</keyword>
<feature type="domain" description="Post-SET" evidence="10">
    <location>
        <begin position="217"/>
        <end position="233"/>
    </location>
</feature>
<dbReference type="PANTHER" id="PTHR22884">
    <property type="entry name" value="SET DOMAIN PROTEINS"/>
    <property type="match status" value="1"/>
</dbReference>
<dbReference type="InterPro" id="IPR001214">
    <property type="entry name" value="SET_dom"/>
</dbReference>
<protein>
    <recommendedName>
        <fullName evidence="14">Histone-lysine N-methyltransferase</fullName>
    </recommendedName>
</protein>
<dbReference type="SMART" id="SM00570">
    <property type="entry name" value="AWS"/>
    <property type="match status" value="1"/>
</dbReference>
<organism evidence="12 13">
    <name type="scientific">Aphanomyces astaci</name>
    <name type="common">Crayfish plague agent</name>
    <dbReference type="NCBI Taxonomy" id="112090"/>
    <lineage>
        <taxon>Eukaryota</taxon>
        <taxon>Sar</taxon>
        <taxon>Stramenopiles</taxon>
        <taxon>Oomycota</taxon>
        <taxon>Saprolegniomycetes</taxon>
        <taxon>Saprolegniales</taxon>
        <taxon>Verrucalvaceae</taxon>
        <taxon>Aphanomyces</taxon>
    </lineage>
</organism>
<proteinExistence type="predicted"/>
<dbReference type="SMART" id="SM00317">
    <property type="entry name" value="SET"/>
    <property type="match status" value="1"/>
</dbReference>
<feature type="domain" description="SET" evidence="9">
    <location>
        <begin position="94"/>
        <end position="210"/>
    </location>
</feature>
<dbReference type="PROSITE" id="PS51215">
    <property type="entry name" value="AWS"/>
    <property type="match status" value="1"/>
</dbReference>
<dbReference type="GO" id="GO:0032259">
    <property type="term" value="P:methylation"/>
    <property type="evidence" value="ECO:0007669"/>
    <property type="project" value="UniProtKB-KW"/>
</dbReference>
<dbReference type="InterPro" id="IPR006560">
    <property type="entry name" value="AWS_dom"/>
</dbReference>
<reference evidence="12 13" key="1">
    <citation type="submission" date="2018-08" db="EMBL/GenBank/DDBJ databases">
        <title>Aphanomyces genome sequencing and annotation.</title>
        <authorList>
            <person name="Minardi D."/>
            <person name="Oidtmann B."/>
            <person name="Van Der Giezen M."/>
            <person name="Studholme D.J."/>
        </authorList>
    </citation>
    <scope>NUCLEOTIDE SEQUENCE [LARGE SCALE GENOMIC DNA]</scope>
    <source>
        <strain evidence="12 13">197901</strain>
    </source>
</reference>
<comment type="subcellular location">
    <subcellularLocation>
        <location evidence="2">Chromosome</location>
    </subcellularLocation>
    <subcellularLocation>
        <location evidence="1">Nucleus</location>
    </subcellularLocation>
</comment>
<dbReference type="AlphaFoldDB" id="A0A397G474"/>
<dbReference type="Pfam" id="PF00856">
    <property type="entry name" value="SET"/>
    <property type="match status" value="1"/>
</dbReference>
<name>A0A397G474_APHAT</name>
<evidence type="ECO:0000256" key="6">
    <source>
        <dbReference type="ARBA" id="ARBA00022691"/>
    </source>
</evidence>
<evidence type="ECO:0000256" key="4">
    <source>
        <dbReference type="ARBA" id="ARBA00022603"/>
    </source>
</evidence>
<comment type="caution">
    <text evidence="12">The sequence shown here is derived from an EMBL/GenBank/DDBJ whole genome shotgun (WGS) entry which is preliminary data.</text>
</comment>
<dbReference type="EMBL" id="QUTE01000306">
    <property type="protein sequence ID" value="RHZ41778.1"/>
    <property type="molecule type" value="Genomic_DNA"/>
</dbReference>
<feature type="region of interest" description="Disordered" evidence="8">
    <location>
        <begin position="491"/>
        <end position="542"/>
    </location>
</feature>
<dbReference type="Proteomes" id="UP000266196">
    <property type="component" value="Unassembled WGS sequence"/>
</dbReference>
<feature type="compositionally biased region" description="Low complexity" evidence="8">
    <location>
        <begin position="521"/>
        <end position="533"/>
    </location>
</feature>
<evidence type="ECO:0000259" key="11">
    <source>
        <dbReference type="PROSITE" id="PS51215"/>
    </source>
</evidence>
<feature type="compositionally biased region" description="Basic and acidic residues" evidence="8">
    <location>
        <begin position="345"/>
        <end position="356"/>
    </location>
</feature>
<dbReference type="Gene3D" id="2.170.270.10">
    <property type="entry name" value="SET domain"/>
    <property type="match status" value="1"/>
</dbReference>
<evidence type="ECO:0000256" key="5">
    <source>
        <dbReference type="ARBA" id="ARBA00022679"/>
    </source>
</evidence>